<organism evidence="2 3">
    <name type="scientific">Nocardioides jiangxiensis</name>
    <dbReference type="NCBI Taxonomy" id="3064524"/>
    <lineage>
        <taxon>Bacteria</taxon>
        <taxon>Bacillati</taxon>
        <taxon>Actinomycetota</taxon>
        <taxon>Actinomycetes</taxon>
        <taxon>Propionibacteriales</taxon>
        <taxon>Nocardioidaceae</taxon>
        <taxon>Nocardioides</taxon>
    </lineage>
</organism>
<dbReference type="RefSeq" id="WP_305027451.1">
    <property type="nucleotide sequence ID" value="NZ_JAUQTA010000001.1"/>
</dbReference>
<comment type="caution">
    <text evidence="2">The sequence shown here is derived from an EMBL/GenBank/DDBJ whole genome shotgun (WGS) entry which is preliminary data.</text>
</comment>
<accession>A0ABT9B024</accession>
<dbReference type="PANTHER" id="PTHR33490">
    <property type="entry name" value="BLR5614 PROTEIN-RELATED"/>
    <property type="match status" value="1"/>
</dbReference>
<dbReference type="EMBL" id="JAUQTA010000001">
    <property type="protein sequence ID" value="MDO7868075.1"/>
    <property type="molecule type" value="Genomic_DNA"/>
</dbReference>
<name>A0ABT9B024_9ACTN</name>
<dbReference type="PANTHER" id="PTHR33490:SF1">
    <property type="entry name" value="SLL1233 PROTEIN"/>
    <property type="match status" value="1"/>
</dbReference>
<feature type="domain" description="Transglutaminase-like" evidence="1">
    <location>
        <begin position="182"/>
        <end position="255"/>
    </location>
</feature>
<evidence type="ECO:0000313" key="3">
    <source>
        <dbReference type="Proteomes" id="UP001233314"/>
    </source>
</evidence>
<protein>
    <submittedName>
        <fullName evidence="2">Transglutaminase family protein</fullName>
    </submittedName>
</protein>
<dbReference type="SUPFAM" id="SSF54001">
    <property type="entry name" value="Cysteine proteinases"/>
    <property type="match status" value="1"/>
</dbReference>
<dbReference type="Pfam" id="PF01841">
    <property type="entry name" value="Transglut_core"/>
    <property type="match status" value="1"/>
</dbReference>
<sequence length="1105" mass="120188">MTIRVALEHRTSYTFAEPVTVHPHTVRLRPAPHARTPIESYSLTVSPRGHFLNWQQDAFGNFMARLVFPEPVTELEITVDLVADLTVINPFDFFVEEYAEHYGFAYPADLLADLEPYLRPVDEKPGTGPGPLVTAWLAEHDLASLAGTTGIVDFLVRANQAVNGSVAYAVRMEPGVQTPDQTLERAIGSCRDSAWLLVSVLRELGLAARFVSGYLVQLTPDDVADGGPAADFTDLHAWTEVYVPGAGWIGLDPTSGLFAGEGHIPLSATPHPSGSAPIAGATDPVGVTFDFSNTVTRIHEDPRITLPYSEAQWAAVNALGGYVDGLLEAGDVRLTMGGEPTFVSIDDQASEQWATAADGPGKRALARELTARLKERWAPSGLVHHGQGKWYPGEPLPRWQAQVTWRTDGEPVWSDATLLDHPWGPPTEPTGDQVRELAAGLGARLGVPADHVLPAYDDPYAARWDAARQPWGEPEGSARMVEEVDEASLASERAWVVPVFENPSGEGWGTTRWRLRRRRLYLTAGDSPAGLRLPLDSIAWNPPPDLPDASPFAPRPALTAYAELVADEPAEVLPVESAPRHAVVVEAREGHLFVFLPPLTDLDRALALVAAIEASAAAVGMPVVIEGYPLPGDPRTLSLSVTPDPGVIEVNIQPTASWDELREVTETLAEDAKAVRLGTEKFDVDGTHTGTGGGNHFTLGGPTAADSPLLRRPDLLRSLLTFWQHHPALSYVFAGRFLGPTSQSPRVDEGRNETLYELEIAFAELERATREAASNGAAGVPAPWIVDRLLRHLLTDLTGNTHRAEFCIDKLYSPDGDRGRLGLLELRGFEMPPHPRMALVQALLVRALVARFWNKPYTGALVRWGTRLHDRFLTPAFATADLYDVVAELNAWLRAQDPDAPLFDPAWFDAFLEFRFPRLGEVDVAGVHLEARQAIEPWHVLGEEMAFGGTARYVDSSVERLQIRATGLVEGRHVVTCNGVPVPLTATGVPGDFVAGVRYRAWAPYSALHPTIGVHSPIVVDLVDRWNARSLGGFTYHVVHPGGRSYDDRPVNAMSAEARRATRFRAGGHTPGPVDVDAVAPIDAAAGVEYPTTLDLRRFSPGNRP</sequence>
<dbReference type="InterPro" id="IPR038765">
    <property type="entry name" value="Papain-like_cys_pep_sf"/>
</dbReference>
<dbReference type="Pfam" id="PF09899">
    <property type="entry name" value="DUF2126"/>
    <property type="match status" value="1"/>
</dbReference>
<keyword evidence="3" id="KW-1185">Reference proteome</keyword>
<gene>
    <name evidence="2" type="ORF">Q5722_06810</name>
</gene>
<proteinExistence type="predicted"/>
<evidence type="ECO:0000259" key="1">
    <source>
        <dbReference type="SMART" id="SM00460"/>
    </source>
</evidence>
<dbReference type="InterPro" id="IPR013589">
    <property type="entry name" value="Bac_transglu_N"/>
</dbReference>
<dbReference type="InterPro" id="IPR002931">
    <property type="entry name" value="Transglutaminase-like"/>
</dbReference>
<dbReference type="InterPro" id="IPR018667">
    <property type="entry name" value="DUF2126"/>
</dbReference>
<dbReference type="Pfam" id="PF08379">
    <property type="entry name" value="Bact_transglu_N"/>
    <property type="match status" value="1"/>
</dbReference>
<reference evidence="2 3" key="1">
    <citation type="submission" date="2023-07" db="EMBL/GenBank/DDBJ databases">
        <title>Nocardioides sp. nov WY-20 isolated from soil.</title>
        <authorList>
            <person name="Liu B."/>
            <person name="Wan Y."/>
        </authorList>
    </citation>
    <scope>NUCLEOTIDE SEQUENCE [LARGE SCALE GENOMIC DNA]</scope>
    <source>
        <strain evidence="2 3">WY-20</strain>
    </source>
</reference>
<dbReference type="Gene3D" id="3.10.620.30">
    <property type="match status" value="1"/>
</dbReference>
<evidence type="ECO:0000313" key="2">
    <source>
        <dbReference type="EMBL" id="MDO7868075.1"/>
    </source>
</evidence>
<dbReference type="Proteomes" id="UP001233314">
    <property type="component" value="Unassembled WGS sequence"/>
</dbReference>
<dbReference type="SMART" id="SM00460">
    <property type="entry name" value="TGc"/>
    <property type="match status" value="1"/>
</dbReference>